<dbReference type="OrthoDB" id="511404at2"/>
<evidence type="ECO:0000313" key="2">
    <source>
        <dbReference type="EMBL" id="GCF11999.1"/>
    </source>
</evidence>
<sequence>MFTRIVLGTRYIILLPVIGSLILSIITLIYGVLAGVVFALHEFTHVDLTASGSKFLAVEDIQLIDIFLLGTVLYIIALGLYDLFIDAHLALPSWLVLRSFEDLKSKLIGIIIVLLAVTFLAAVVNWNGKTDIFSLGIGTSLALLALSVVNWQTRKRQNSTDDSSKPEDNGA</sequence>
<dbReference type="PANTHER" id="PTHR31721:SF4">
    <property type="entry name" value="OS06G0710300 PROTEIN"/>
    <property type="match status" value="1"/>
</dbReference>
<dbReference type="PANTHER" id="PTHR31721">
    <property type="entry name" value="OS06G0710300 PROTEIN"/>
    <property type="match status" value="1"/>
</dbReference>
<proteinExistence type="predicted"/>
<protein>
    <recommendedName>
        <fullName evidence="4">YqhA family protein</fullName>
    </recommendedName>
</protein>
<feature type="transmembrane region" description="Helical" evidence="1">
    <location>
        <begin position="132"/>
        <end position="151"/>
    </location>
</feature>
<keyword evidence="3" id="KW-1185">Reference proteome</keyword>
<evidence type="ECO:0000256" key="1">
    <source>
        <dbReference type="SAM" id="Phobius"/>
    </source>
</evidence>
<reference evidence="2 3" key="1">
    <citation type="submission" date="2019-01" db="EMBL/GenBank/DDBJ databases">
        <title>Draft genome sequence of Dictyobacter sp. Uno17.</title>
        <authorList>
            <person name="Wang C.M."/>
            <person name="Zheng Y."/>
            <person name="Sakai Y."/>
            <person name="Abe K."/>
            <person name="Yokota A."/>
            <person name="Yabe S."/>
        </authorList>
    </citation>
    <scope>NUCLEOTIDE SEQUENCE [LARGE SCALE GENOMIC DNA]</scope>
    <source>
        <strain evidence="2 3">Uno17</strain>
    </source>
</reference>
<dbReference type="Proteomes" id="UP000322530">
    <property type="component" value="Unassembled WGS sequence"/>
</dbReference>
<evidence type="ECO:0008006" key="4">
    <source>
        <dbReference type="Google" id="ProtNLM"/>
    </source>
</evidence>
<dbReference type="RefSeq" id="WP_149404790.1">
    <property type="nucleotide sequence ID" value="NZ_BIXY01000200.1"/>
</dbReference>
<dbReference type="AlphaFoldDB" id="A0A5A5TLG8"/>
<dbReference type="Pfam" id="PF03350">
    <property type="entry name" value="UPF0114"/>
    <property type="match status" value="1"/>
</dbReference>
<name>A0A5A5TLG8_9CHLR</name>
<accession>A0A5A5TLG8</accession>
<feature type="transmembrane region" description="Helical" evidence="1">
    <location>
        <begin position="12"/>
        <end position="41"/>
    </location>
</feature>
<gene>
    <name evidence="2" type="ORF">KDI_55630</name>
</gene>
<keyword evidence="1" id="KW-1133">Transmembrane helix</keyword>
<keyword evidence="1" id="KW-0812">Transmembrane</keyword>
<feature type="transmembrane region" description="Helical" evidence="1">
    <location>
        <begin position="61"/>
        <end position="85"/>
    </location>
</feature>
<keyword evidence="1" id="KW-0472">Membrane</keyword>
<comment type="caution">
    <text evidence="2">The sequence shown here is derived from an EMBL/GenBank/DDBJ whole genome shotgun (WGS) entry which is preliminary data.</text>
</comment>
<dbReference type="PIRSF" id="PIRSF026509">
    <property type="entry name" value="UCP026509"/>
    <property type="match status" value="1"/>
</dbReference>
<organism evidence="2 3">
    <name type="scientific">Dictyobacter arantiisoli</name>
    <dbReference type="NCBI Taxonomy" id="2014874"/>
    <lineage>
        <taxon>Bacteria</taxon>
        <taxon>Bacillati</taxon>
        <taxon>Chloroflexota</taxon>
        <taxon>Ktedonobacteria</taxon>
        <taxon>Ktedonobacterales</taxon>
        <taxon>Dictyobacteraceae</taxon>
        <taxon>Dictyobacter</taxon>
    </lineage>
</organism>
<feature type="transmembrane region" description="Helical" evidence="1">
    <location>
        <begin position="106"/>
        <end position="126"/>
    </location>
</feature>
<dbReference type="EMBL" id="BIXY01000200">
    <property type="protein sequence ID" value="GCF11999.1"/>
    <property type="molecule type" value="Genomic_DNA"/>
</dbReference>
<dbReference type="InterPro" id="IPR005134">
    <property type="entry name" value="UPF0114"/>
</dbReference>
<evidence type="ECO:0000313" key="3">
    <source>
        <dbReference type="Proteomes" id="UP000322530"/>
    </source>
</evidence>